<feature type="region of interest" description="Disordered" evidence="13">
    <location>
        <begin position="370"/>
        <end position="399"/>
    </location>
</feature>
<dbReference type="InterPro" id="IPR036236">
    <property type="entry name" value="Znf_C2H2_sf"/>
</dbReference>
<dbReference type="GO" id="GO:0008270">
    <property type="term" value="F:zinc ion binding"/>
    <property type="evidence" value="ECO:0007669"/>
    <property type="project" value="UniProtKB-KW"/>
</dbReference>
<evidence type="ECO:0000256" key="9">
    <source>
        <dbReference type="ARBA" id="ARBA00023163"/>
    </source>
</evidence>
<keyword evidence="12" id="KW-0175">Coiled coil</keyword>
<dbReference type="PANTHER" id="PTHR19818">
    <property type="entry name" value="ZINC FINGER PROTEIN ZIC AND GLI"/>
    <property type="match status" value="1"/>
</dbReference>
<keyword evidence="10" id="KW-0539">Nucleus</keyword>
<evidence type="ECO:0000256" key="12">
    <source>
        <dbReference type="SAM" id="Coils"/>
    </source>
</evidence>
<dbReference type="FunFam" id="3.30.160.60:FF:001465">
    <property type="entry name" value="Zinc finger protein 560"/>
    <property type="match status" value="1"/>
</dbReference>
<dbReference type="FunFam" id="3.30.160.60:FF:000337">
    <property type="entry name" value="Zinc finger and BTB domain containing 41"/>
    <property type="match status" value="1"/>
</dbReference>
<dbReference type="Pfam" id="PF00096">
    <property type="entry name" value="zf-C2H2"/>
    <property type="match status" value="6"/>
</dbReference>
<organism evidence="15 16">
    <name type="scientific">Ictalurus punctatus</name>
    <name type="common">Channel catfish</name>
    <name type="synonym">Silurus punctatus</name>
    <dbReference type="NCBI Taxonomy" id="7998"/>
    <lineage>
        <taxon>Eukaryota</taxon>
        <taxon>Metazoa</taxon>
        <taxon>Chordata</taxon>
        <taxon>Craniata</taxon>
        <taxon>Vertebrata</taxon>
        <taxon>Euteleostomi</taxon>
        <taxon>Actinopterygii</taxon>
        <taxon>Neopterygii</taxon>
        <taxon>Teleostei</taxon>
        <taxon>Ostariophysi</taxon>
        <taxon>Siluriformes</taxon>
        <taxon>Ictaluridae</taxon>
        <taxon>Ictalurus</taxon>
    </lineage>
</organism>
<keyword evidence="8" id="KW-0238">DNA-binding</keyword>
<dbReference type="PANTHER" id="PTHR19818:SF158">
    <property type="entry name" value="C2H2-TYPE DOMAIN-CONTAINING PROTEIN-RELATED"/>
    <property type="match status" value="1"/>
</dbReference>
<reference evidence="16" key="2">
    <citation type="submission" date="2025-08" db="UniProtKB">
        <authorList>
            <consortium name="RefSeq"/>
        </authorList>
    </citation>
    <scope>IDENTIFICATION</scope>
    <source>
        <tissue evidence="16">Blood</tissue>
    </source>
</reference>
<dbReference type="AlphaFoldDB" id="A0A2D0Q4E9"/>
<dbReference type="FunFam" id="3.30.160.60:FF:000931">
    <property type="entry name" value="zinc finger protein 697"/>
    <property type="match status" value="1"/>
</dbReference>
<sequence length="399" mass="45076">MSALRRTCQQSVGTELSLVDVGNMEDLLAQIRNLQQQVSSLQRELNQLSEERGLTGAEKQQTLHDCVGGLSVCETEPSSISTPESVCEVQELQEGVSKGEEAEPLQDGDEHTPFKVCSVKLMDCRAAPTLNTHITQEETSGAGDDQFNMSFLEKRWKRSRSQGKKSSMCPECGKTFSRPSTLRTHMRTHTGETLPHCSCGKVFSYTSSLVRHQKECCSLFPDSRNARKVPLEEQRQYQCSFCGKQFSTKSHMTIHERLHTGKKPYACSECQQAFIRVDRLKEHQRVHTGEKPYECSYCGKQFALLGGLKTHRRTHTGEKPYKCTVCKKRFTQSTKLKIHLRTHTGERPYHCSECGKTFARTEHLKTHQKIHSAGKQHSRAPHGGSVVSVEYSTKHQTTE</sequence>
<dbReference type="FunFam" id="3.30.160.60:FF:000358">
    <property type="entry name" value="zinc finger protein 24"/>
    <property type="match status" value="1"/>
</dbReference>
<feature type="domain" description="C2H2-type" evidence="14">
    <location>
        <begin position="237"/>
        <end position="264"/>
    </location>
</feature>
<dbReference type="PROSITE" id="PS00028">
    <property type="entry name" value="ZINC_FINGER_C2H2_1"/>
    <property type="match status" value="6"/>
</dbReference>
<dbReference type="GO" id="GO:0045944">
    <property type="term" value="P:positive regulation of transcription by RNA polymerase II"/>
    <property type="evidence" value="ECO:0007669"/>
    <property type="project" value="UniProtKB-ARBA"/>
</dbReference>
<gene>
    <name evidence="16" type="primary">LOC108258776</name>
</gene>
<evidence type="ECO:0000256" key="13">
    <source>
        <dbReference type="SAM" id="MobiDB-lite"/>
    </source>
</evidence>
<dbReference type="OrthoDB" id="9439903at2759"/>
<feature type="domain" description="C2H2-type" evidence="14">
    <location>
        <begin position="293"/>
        <end position="320"/>
    </location>
</feature>
<comment type="subcellular location">
    <subcellularLocation>
        <location evidence="1">Nucleus</location>
    </subcellularLocation>
</comment>
<comment type="similarity">
    <text evidence="2">Belongs to the krueppel C2H2-type zinc-finger protein family.</text>
</comment>
<feature type="domain" description="C2H2-type" evidence="14">
    <location>
        <begin position="167"/>
        <end position="194"/>
    </location>
</feature>
<evidence type="ECO:0000256" key="10">
    <source>
        <dbReference type="ARBA" id="ARBA00023242"/>
    </source>
</evidence>
<dbReference type="SUPFAM" id="SSF57667">
    <property type="entry name" value="beta-beta-alpha zinc fingers"/>
    <property type="match status" value="4"/>
</dbReference>
<keyword evidence="7" id="KW-0805">Transcription regulation</keyword>
<reference evidence="15" key="1">
    <citation type="journal article" date="2016" name="Nat. Commun.">
        <title>The channel catfish genome sequence provides insights into the evolution of scale formation in teleosts.</title>
        <authorList>
            <person name="Liu Z."/>
            <person name="Liu S."/>
            <person name="Yao J."/>
            <person name="Bao L."/>
            <person name="Zhang J."/>
            <person name="Li Y."/>
            <person name="Jiang C."/>
            <person name="Sun L."/>
            <person name="Wang R."/>
            <person name="Zhang Y."/>
            <person name="Zhou T."/>
            <person name="Zeng Q."/>
            <person name="Fu Q."/>
            <person name="Gao S."/>
            <person name="Li N."/>
            <person name="Koren S."/>
            <person name="Jiang Y."/>
            <person name="Zimin A."/>
            <person name="Xu P."/>
            <person name="Phillippy A.M."/>
            <person name="Geng X."/>
            <person name="Song L."/>
            <person name="Sun F."/>
            <person name="Li C."/>
            <person name="Wang X."/>
            <person name="Chen A."/>
            <person name="Jin Y."/>
            <person name="Yuan Z."/>
            <person name="Yang Y."/>
            <person name="Tan S."/>
            <person name="Peatman E."/>
            <person name="Lu J."/>
            <person name="Qin Z."/>
            <person name="Dunham R."/>
            <person name="Li Z."/>
            <person name="Sonstegard T."/>
            <person name="Feng J."/>
            <person name="Danzmann R.G."/>
            <person name="Schroeder S."/>
            <person name="Scheffler B."/>
            <person name="Duke M.V."/>
            <person name="Ballard L."/>
            <person name="Kucuktas H."/>
            <person name="Kaltenboeck L."/>
            <person name="Liu H."/>
            <person name="Armbruster J."/>
            <person name="Xie Y."/>
            <person name="Kirby M.L."/>
            <person name="Tian Y."/>
            <person name="Flanagan M.E."/>
            <person name="Mu W."/>
            <person name="Waldbieser G.C."/>
        </authorList>
    </citation>
    <scope>NUCLEOTIDE SEQUENCE [LARGE SCALE GENOMIC DNA]</scope>
    <source>
        <strain evidence="15">SDA103</strain>
    </source>
</reference>
<dbReference type="SMART" id="SM00355">
    <property type="entry name" value="ZnF_C2H2"/>
    <property type="match status" value="6"/>
</dbReference>
<dbReference type="FunFam" id="3.30.160.60:FF:000450">
    <property type="entry name" value="PR domain zinc finger protein 14"/>
    <property type="match status" value="1"/>
</dbReference>
<evidence type="ECO:0000256" key="1">
    <source>
        <dbReference type="ARBA" id="ARBA00004123"/>
    </source>
</evidence>
<evidence type="ECO:0000256" key="6">
    <source>
        <dbReference type="ARBA" id="ARBA00022833"/>
    </source>
</evidence>
<evidence type="ECO:0000256" key="2">
    <source>
        <dbReference type="ARBA" id="ARBA00006991"/>
    </source>
</evidence>
<dbReference type="Gene3D" id="3.30.160.60">
    <property type="entry name" value="Classic Zinc Finger"/>
    <property type="match status" value="6"/>
</dbReference>
<dbReference type="Proteomes" id="UP000221080">
    <property type="component" value="Chromosome 26"/>
</dbReference>
<dbReference type="FunFam" id="3.30.160.60:FF:000145">
    <property type="entry name" value="Zinc finger protein 574"/>
    <property type="match status" value="1"/>
</dbReference>
<evidence type="ECO:0000313" key="16">
    <source>
        <dbReference type="RefSeq" id="XP_017313167.1"/>
    </source>
</evidence>
<dbReference type="InterPro" id="IPR050329">
    <property type="entry name" value="GLI_C2H2-zinc-finger"/>
</dbReference>
<dbReference type="InterPro" id="IPR013087">
    <property type="entry name" value="Znf_C2H2_type"/>
</dbReference>
<keyword evidence="5 11" id="KW-0863">Zinc-finger</keyword>
<keyword evidence="6" id="KW-0862">Zinc</keyword>
<dbReference type="GO" id="GO:0000122">
    <property type="term" value="P:negative regulation of transcription by RNA polymerase II"/>
    <property type="evidence" value="ECO:0007669"/>
    <property type="project" value="UniProtKB-ARBA"/>
</dbReference>
<keyword evidence="4" id="KW-0677">Repeat</keyword>
<feature type="domain" description="C2H2-type" evidence="14">
    <location>
        <begin position="265"/>
        <end position="292"/>
    </location>
</feature>
<evidence type="ECO:0000259" key="14">
    <source>
        <dbReference type="PROSITE" id="PS50157"/>
    </source>
</evidence>
<evidence type="ECO:0000256" key="5">
    <source>
        <dbReference type="ARBA" id="ARBA00022771"/>
    </source>
</evidence>
<dbReference type="GO" id="GO:0000978">
    <property type="term" value="F:RNA polymerase II cis-regulatory region sequence-specific DNA binding"/>
    <property type="evidence" value="ECO:0007669"/>
    <property type="project" value="TreeGrafter"/>
</dbReference>
<evidence type="ECO:0000256" key="4">
    <source>
        <dbReference type="ARBA" id="ARBA00022737"/>
    </source>
</evidence>
<dbReference type="GO" id="GO:0005634">
    <property type="term" value="C:nucleus"/>
    <property type="evidence" value="ECO:0007669"/>
    <property type="project" value="UniProtKB-SubCell"/>
</dbReference>
<name>A0A2D0Q4E9_ICTPU</name>
<accession>A0A2D0Q4E9</accession>
<feature type="compositionally biased region" description="Basic residues" evidence="13">
    <location>
        <begin position="370"/>
        <end position="380"/>
    </location>
</feature>
<dbReference type="GeneID" id="108258776"/>
<proteinExistence type="inferred from homology"/>
<evidence type="ECO:0000256" key="8">
    <source>
        <dbReference type="ARBA" id="ARBA00023125"/>
    </source>
</evidence>
<protein>
    <submittedName>
        <fullName evidence="16">Zinc finger protein 664 isoform X1</fullName>
    </submittedName>
</protein>
<dbReference type="PROSITE" id="PS50157">
    <property type="entry name" value="ZINC_FINGER_C2H2_2"/>
    <property type="match status" value="6"/>
</dbReference>
<feature type="domain" description="C2H2-type" evidence="14">
    <location>
        <begin position="349"/>
        <end position="376"/>
    </location>
</feature>
<dbReference type="GO" id="GO:0000981">
    <property type="term" value="F:DNA-binding transcription factor activity, RNA polymerase II-specific"/>
    <property type="evidence" value="ECO:0007669"/>
    <property type="project" value="TreeGrafter"/>
</dbReference>
<keyword evidence="3" id="KW-0479">Metal-binding</keyword>
<evidence type="ECO:0000256" key="11">
    <source>
        <dbReference type="PROSITE-ProRule" id="PRU00042"/>
    </source>
</evidence>
<evidence type="ECO:0000256" key="3">
    <source>
        <dbReference type="ARBA" id="ARBA00022723"/>
    </source>
</evidence>
<feature type="domain" description="C2H2-type" evidence="14">
    <location>
        <begin position="321"/>
        <end position="348"/>
    </location>
</feature>
<dbReference type="RefSeq" id="XP_017313167.1">
    <property type="nucleotide sequence ID" value="XM_017457678.3"/>
</dbReference>
<dbReference type="KEGG" id="ipu:108258776"/>
<evidence type="ECO:0000256" key="7">
    <source>
        <dbReference type="ARBA" id="ARBA00023015"/>
    </source>
</evidence>
<keyword evidence="15" id="KW-1185">Reference proteome</keyword>
<keyword evidence="9" id="KW-0804">Transcription</keyword>
<feature type="coiled-coil region" evidence="12">
    <location>
        <begin position="24"/>
        <end position="51"/>
    </location>
</feature>
<evidence type="ECO:0000313" key="15">
    <source>
        <dbReference type="Proteomes" id="UP000221080"/>
    </source>
</evidence>